<dbReference type="GO" id="GO:0008519">
    <property type="term" value="F:ammonium channel activity"/>
    <property type="evidence" value="ECO:0007669"/>
    <property type="project" value="InterPro"/>
</dbReference>
<reference evidence="12 13" key="1">
    <citation type="submission" date="2017-08" db="EMBL/GenBank/DDBJ databases">
        <title>Pusillimonas indicus sp. nov., a member of the family Alcaligenaceae isolated from surface seawater.</title>
        <authorList>
            <person name="Li J."/>
        </authorList>
    </citation>
    <scope>NUCLEOTIDE SEQUENCE [LARGE SCALE GENOMIC DNA]</scope>
    <source>
        <strain evidence="10 13">17-4A</strain>
        <strain evidence="11 12">L52-1-41</strain>
    </source>
</reference>
<gene>
    <name evidence="10" type="ORF">CJO09_14945</name>
    <name evidence="11" type="ORF">CJP73_15335</name>
</gene>
<dbReference type="Gene3D" id="1.10.3430.10">
    <property type="entry name" value="Ammonium transporter AmtB like domains"/>
    <property type="match status" value="1"/>
</dbReference>
<evidence type="ECO:0000256" key="1">
    <source>
        <dbReference type="ARBA" id="ARBA00004141"/>
    </source>
</evidence>
<feature type="transmembrane region" description="Helical" evidence="8">
    <location>
        <begin position="354"/>
        <end position="379"/>
    </location>
</feature>
<dbReference type="Proteomes" id="UP000266483">
    <property type="component" value="Unassembled WGS sequence"/>
</dbReference>
<evidence type="ECO:0000256" key="5">
    <source>
        <dbReference type="ARBA" id="ARBA00022989"/>
    </source>
</evidence>
<dbReference type="InterPro" id="IPR001905">
    <property type="entry name" value="Ammonium_transpt"/>
</dbReference>
<dbReference type="GO" id="GO:0005886">
    <property type="term" value="C:plasma membrane"/>
    <property type="evidence" value="ECO:0007669"/>
    <property type="project" value="UniProtKB-SubCell"/>
</dbReference>
<keyword evidence="4 8" id="KW-0812">Transmembrane</keyword>
<keyword evidence="3 8" id="KW-0813">Transport</keyword>
<feature type="transmembrane region" description="Helical" evidence="8">
    <location>
        <begin position="6"/>
        <end position="28"/>
    </location>
</feature>
<feature type="transmembrane region" description="Helical" evidence="8">
    <location>
        <begin position="197"/>
        <end position="217"/>
    </location>
</feature>
<keyword evidence="5 8" id="KW-1133">Transmembrane helix</keyword>
<dbReference type="SUPFAM" id="SSF111352">
    <property type="entry name" value="Ammonium transporter"/>
    <property type="match status" value="1"/>
</dbReference>
<comment type="subcellular location">
    <subcellularLocation>
        <location evidence="8">Cell membrane</location>
        <topology evidence="8">Multi-pass membrane protein</topology>
    </subcellularLocation>
    <subcellularLocation>
        <location evidence="1">Membrane</location>
        <topology evidence="1">Multi-pass membrane protein</topology>
    </subcellularLocation>
</comment>
<evidence type="ECO:0000256" key="7">
    <source>
        <dbReference type="ARBA" id="ARBA00023177"/>
    </source>
</evidence>
<dbReference type="NCBIfam" id="TIGR00836">
    <property type="entry name" value="amt"/>
    <property type="match status" value="1"/>
</dbReference>
<evidence type="ECO:0000256" key="8">
    <source>
        <dbReference type="RuleBase" id="RU362002"/>
    </source>
</evidence>
<name>A0A3A1YPC5_9BURK</name>
<dbReference type="OrthoDB" id="9814202at2"/>
<dbReference type="AlphaFoldDB" id="A0A3A1YPC5"/>
<evidence type="ECO:0000313" key="11">
    <source>
        <dbReference type="EMBL" id="RIY39099.1"/>
    </source>
</evidence>
<feature type="transmembrane region" description="Helical" evidence="8">
    <location>
        <begin position="99"/>
        <end position="121"/>
    </location>
</feature>
<organism evidence="11 12">
    <name type="scientific">Neopusillimonas maritima</name>
    <dbReference type="NCBI Taxonomy" id="2026239"/>
    <lineage>
        <taxon>Bacteria</taxon>
        <taxon>Pseudomonadati</taxon>
        <taxon>Pseudomonadota</taxon>
        <taxon>Betaproteobacteria</taxon>
        <taxon>Burkholderiales</taxon>
        <taxon>Alcaligenaceae</taxon>
        <taxon>Neopusillimonas</taxon>
    </lineage>
</organism>
<comment type="similarity">
    <text evidence="2 8">Belongs to the ammonia transporter channel (TC 1.A.11.2) family.</text>
</comment>
<evidence type="ECO:0000313" key="10">
    <source>
        <dbReference type="EMBL" id="RII81752.1"/>
    </source>
</evidence>
<proteinExistence type="inferred from homology"/>
<evidence type="ECO:0000256" key="6">
    <source>
        <dbReference type="ARBA" id="ARBA00023136"/>
    </source>
</evidence>
<protein>
    <recommendedName>
        <fullName evidence="8">Ammonium transporter</fullName>
    </recommendedName>
</protein>
<keyword evidence="13" id="KW-1185">Reference proteome</keyword>
<feature type="transmembrane region" description="Helical" evidence="8">
    <location>
        <begin position="229"/>
        <end position="248"/>
    </location>
</feature>
<keyword evidence="6 8" id="KW-0472">Membrane</keyword>
<dbReference type="Pfam" id="PF00909">
    <property type="entry name" value="Ammonium_transp"/>
    <property type="match status" value="1"/>
</dbReference>
<dbReference type="InterPro" id="IPR029020">
    <property type="entry name" value="Ammonium/urea_transptr"/>
</dbReference>
<dbReference type="PANTHER" id="PTHR43029">
    <property type="entry name" value="AMMONIUM TRANSPORTER MEP2"/>
    <property type="match status" value="1"/>
</dbReference>
<evidence type="ECO:0000313" key="12">
    <source>
        <dbReference type="Proteomes" id="UP000266206"/>
    </source>
</evidence>
<sequence>MNAADFVWVTVSTLLVLMMVVPGLALFYGGLVRSKNVLSVLAQVLCTFSLAIVVWFVYGYSLAFTENNAFFGDFSRVFLNGIANFSTGEYALAGSIPEISFAAFQATFAGITCALIVGGFAERIRFSAVLVFTLIWVTFAYLPIAHMVWASGGFLFERGALDFAGGTVVHINAGVAGLIGAYYLGPRLGYGREAMPPHNLPMTMIGASLLWVGWFGFNAGSALGANETAALAFFNTLIATAGAVMAWLFTEWFVKGKPSLLGAVSGAIAGLVGITPAAGLVGPFGALIIGVVSGIVCVWGVNGLKRLLKADDSLDVFGIHGVAGIIGAILTGVFNAQALGGPGLESVAEIFPQLWIQIEGILITVVWTGVVAWVAYFIADKLCGLRVSNEEEREGLDISTHGETAYQR</sequence>
<dbReference type="EMBL" id="NQYH01000021">
    <property type="protein sequence ID" value="RIY39099.1"/>
    <property type="molecule type" value="Genomic_DNA"/>
</dbReference>
<dbReference type="PROSITE" id="PS01219">
    <property type="entry name" value="AMMONIUM_TRANSP"/>
    <property type="match status" value="1"/>
</dbReference>
<dbReference type="InterPro" id="IPR024041">
    <property type="entry name" value="NH4_transpt_AmtB-like_dom"/>
</dbReference>
<feature type="transmembrane region" description="Helical" evidence="8">
    <location>
        <begin position="128"/>
        <end position="151"/>
    </location>
</feature>
<evidence type="ECO:0000256" key="4">
    <source>
        <dbReference type="ARBA" id="ARBA00022692"/>
    </source>
</evidence>
<feature type="transmembrane region" description="Helical" evidence="8">
    <location>
        <begin position="40"/>
        <end position="58"/>
    </location>
</feature>
<dbReference type="EMBL" id="NQOU01000009">
    <property type="protein sequence ID" value="RII81752.1"/>
    <property type="molecule type" value="Genomic_DNA"/>
</dbReference>
<evidence type="ECO:0000259" key="9">
    <source>
        <dbReference type="Pfam" id="PF00909"/>
    </source>
</evidence>
<feature type="domain" description="Ammonium transporter AmtB-like" evidence="9">
    <location>
        <begin position="7"/>
        <end position="406"/>
    </location>
</feature>
<dbReference type="InterPro" id="IPR018047">
    <property type="entry name" value="Ammonium_transpt_CS"/>
</dbReference>
<comment type="caution">
    <text evidence="11">The sequence shown here is derived from an EMBL/GenBank/DDBJ whole genome shotgun (WGS) entry which is preliminary data.</text>
</comment>
<dbReference type="Proteomes" id="UP000266206">
    <property type="component" value="Unassembled WGS sequence"/>
</dbReference>
<keyword evidence="7 8" id="KW-0924">Ammonia transport</keyword>
<evidence type="ECO:0000256" key="2">
    <source>
        <dbReference type="ARBA" id="ARBA00005887"/>
    </source>
</evidence>
<dbReference type="PANTHER" id="PTHR43029:SF10">
    <property type="entry name" value="AMMONIUM TRANSPORTER MEP2"/>
    <property type="match status" value="1"/>
</dbReference>
<dbReference type="RefSeq" id="WP_119443082.1">
    <property type="nucleotide sequence ID" value="NZ_CP170494.1"/>
</dbReference>
<evidence type="ECO:0000256" key="3">
    <source>
        <dbReference type="ARBA" id="ARBA00022448"/>
    </source>
</evidence>
<feature type="transmembrane region" description="Helical" evidence="8">
    <location>
        <begin position="284"/>
        <end position="304"/>
    </location>
</feature>
<evidence type="ECO:0000313" key="13">
    <source>
        <dbReference type="Proteomes" id="UP000266483"/>
    </source>
</evidence>
<accession>A0A3A1YPC5</accession>
<feature type="transmembrane region" description="Helical" evidence="8">
    <location>
        <begin position="163"/>
        <end position="185"/>
    </location>
</feature>
<feature type="transmembrane region" description="Helical" evidence="8">
    <location>
        <begin position="260"/>
        <end position="278"/>
    </location>
</feature>
<feature type="transmembrane region" description="Helical" evidence="8">
    <location>
        <begin position="316"/>
        <end position="334"/>
    </location>
</feature>